<feature type="transmembrane region" description="Helical" evidence="1">
    <location>
        <begin position="177"/>
        <end position="200"/>
    </location>
</feature>
<evidence type="ECO:0000313" key="3">
    <source>
        <dbReference type="Proteomes" id="UP001524587"/>
    </source>
</evidence>
<organism evidence="2 3">
    <name type="scientific">Endosaccharibacter trunci</name>
    <dbReference type="NCBI Taxonomy" id="2812733"/>
    <lineage>
        <taxon>Bacteria</taxon>
        <taxon>Pseudomonadati</taxon>
        <taxon>Pseudomonadota</taxon>
        <taxon>Alphaproteobacteria</taxon>
        <taxon>Acetobacterales</taxon>
        <taxon>Acetobacteraceae</taxon>
        <taxon>Endosaccharibacter</taxon>
    </lineage>
</organism>
<accession>A0ABT1W383</accession>
<evidence type="ECO:0000256" key="1">
    <source>
        <dbReference type="SAM" id="Phobius"/>
    </source>
</evidence>
<gene>
    <name evidence="2" type="ORF">NFI95_02560</name>
</gene>
<dbReference type="Pfam" id="PF09490">
    <property type="entry name" value="CbtA"/>
    <property type="match status" value="1"/>
</dbReference>
<keyword evidence="3" id="KW-1185">Reference proteome</keyword>
<keyword evidence="1" id="KW-1133">Transmembrane helix</keyword>
<keyword evidence="1" id="KW-0472">Membrane</keyword>
<protein>
    <submittedName>
        <fullName evidence="2">CbtA family protein</fullName>
    </submittedName>
</protein>
<proteinExistence type="predicted"/>
<name>A0ABT1W383_9PROT</name>
<feature type="transmembrane region" description="Helical" evidence="1">
    <location>
        <begin position="220"/>
        <end position="237"/>
    </location>
</feature>
<dbReference type="InterPro" id="IPR012666">
    <property type="entry name" value="CbtA_put"/>
</dbReference>
<evidence type="ECO:0000313" key="2">
    <source>
        <dbReference type="EMBL" id="MCQ8277332.1"/>
    </source>
</evidence>
<sequence>MVRILLMRGMLVGFLAGLLVFGFARMAGEPQVDRAIAIETAIDDARASADLARGIHDAPEPEIVSRSMQRSWGLLTGVMVYSTAFGGLFALVFAFANGRVAIRDPRALSVLLAVAGFVAVALVPALKYPANPPSVGSPETIGSRTLLFAVMLFMSVAAMVGAVAIRRHLLPTRGEWFASLSGAGFYLSCVVVLAVLLPGVNEVPAGFPADLLWRFRLDSLGLQLILWSGLGIGFGALNERLAKRQFFSR</sequence>
<comment type="caution">
    <text evidence="2">The sequence shown here is derived from an EMBL/GenBank/DDBJ whole genome shotgun (WGS) entry which is preliminary data.</text>
</comment>
<reference evidence="2 3" key="1">
    <citation type="submission" date="2022-06" db="EMBL/GenBank/DDBJ databases">
        <title>Endosaccharibacter gen. nov., sp. nov., endophytic bacteria isolated from sugarcane.</title>
        <authorList>
            <person name="Pitiwittayakul N."/>
            <person name="Yukphan P."/>
            <person name="Charoenyingcharoen P."/>
            <person name="Tanasupawat S."/>
        </authorList>
    </citation>
    <scope>NUCLEOTIDE SEQUENCE [LARGE SCALE GENOMIC DNA]</scope>
    <source>
        <strain evidence="2 3">KSS8</strain>
    </source>
</reference>
<dbReference type="RefSeq" id="WP_422862762.1">
    <property type="nucleotide sequence ID" value="NZ_JAMSKV010000001.1"/>
</dbReference>
<dbReference type="EMBL" id="JAMSKV010000001">
    <property type="protein sequence ID" value="MCQ8277332.1"/>
    <property type="molecule type" value="Genomic_DNA"/>
</dbReference>
<feature type="transmembrane region" description="Helical" evidence="1">
    <location>
        <begin position="72"/>
        <end position="95"/>
    </location>
</feature>
<dbReference type="Proteomes" id="UP001524587">
    <property type="component" value="Unassembled WGS sequence"/>
</dbReference>
<keyword evidence="1" id="KW-0812">Transmembrane</keyword>
<feature type="transmembrane region" description="Helical" evidence="1">
    <location>
        <begin position="107"/>
        <end position="126"/>
    </location>
</feature>
<feature type="transmembrane region" description="Helical" evidence="1">
    <location>
        <begin position="146"/>
        <end position="165"/>
    </location>
</feature>